<evidence type="ECO:0000313" key="4">
    <source>
        <dbReference type="Proteomes" id="UP000215914"/>
    </source>
</evidence>
<dbReference type="InParanoid" id="A0A251T6W6"/>
<dbReference type="EMBL" id="MNCJ02000322">
    <property type="protein sequence ID" value="KAF5798159.1"/>
    <property type="molecule type" value="Genomic_DNA"/>
</dbReference>
<reference evidence="2 4" key="1">
    <citation type="journal article" date="2017" name="Nature">
        <title>The sunflower genome provides insights into oil metabolism, flowering and Asterid evolution.</title>
        <authorList>
            <person name="Badouin H."/>
            <person name="Gouzy J."/>
            <person name="Grassa C.J."/>
            <person name="Murat F."/>
            <person name="Staton S.E."/>
            <person name="Cottret L."/>
            <person name="Lelandais-Briere C."/>
            <person name="Owens G.L."/>
            <person name="Carrere S."/>
            <person name="Mayjonade B."/>
            <person name="Legrand L."/>
            <person name="Gill N."/>
            <person name="Kane N.C."/>
            <person name="Bowers J.E."/>
            <person name="Hubner S."/>
            <person name="Bellec A."/>
            <person name="Berard A."/>
            <person name="Berges H."/>
            <person name="Blanchet N."/>
            <person name="Boniface M.C."/>
            <person name="Brunel D."/>
            <person name="Catrice O."/>
            <person name="Chaidir N."/>
            <person name="Claudel C."/>
            <person name="Donnadieu C."/>
            <person name="Faraut T."/>
            <person name="Fievet G."/>
            <person name="Helmstetter N."/>
            <person name="King M."/>
            <person name="Knapp S.J."/>
            <person name="Lai Z."/>
            <person name="Le Paslier M.C."/>
            <person name="Lippi Y."/>
            <person name="Lorenzon L."/>
            <person name="Mandel J.R."/>
            <person name="Marage G."/>
            <person name="Marchand G."/>
            <person name="Marquand E."/>
            <person name="Bret-Mestries E."/>
            <person name="Morien E."/>
            <person name="Nambeesan S."/>
            <person name="Nguyen T."/>
            <person name="Pegot-Espagnet P."/>
            <person name="Pouilly N."/>
            <person name="Raftis F."/>
            <person name="Sallet E."/>
            <person name="Schiex T."/>
            <person name="Thomas J."/>
            <person name="Vandecasteele C."/>
            <person name="Vares D."/>
            <person name="Vear F."/>
            <person name="Vautrin S."/>
            <person name="Crespi M."/>
            <person name="Mangin B."/>
            <person name="Burke J.M."/>
            <person name="Salse J."/>
            <person name="Munos S."/>
            <person name="Vincourt P."/>
            <person name="Rieseberg L.H."/>
            <person name="Langlade N.B."/>
        </authorList>
    </citation>
    <scope>NUCLEOTIDE SEQUENCE [LARGE SCALE GENOMIC DNA]</scope>
    <source>
        <strain evidence="4">cv. SF193</strain>
        <tissue evidence="2">Leaves</tissue>
    </source>
</reference>
<evidence type="ECO:0000313" key="3">
    <source>
        <dbReference type="EMBL" id="OTG06845.1"/>
    </source>
</evidence>
<reference evidence="3" key="2">
    <citation type="submission" date="2017-02" db="EMBL/GenBank/DDBJ databases">
        <title>Sunflower complete genome.</title>
        <authorList>
            <person name="Langlade N."/>
            <person name="Munos S."/>
        </authorList>
    </citation>
    <scope>NUCLEOTIDE SEQUENCE [LARGE SCALE GENOMIC DNA]</scope>
    <source>
        <tissue evidence="3">Leaves</tissue>
    </source>
</reference>
<reference evidence="2" key="3">
    <citation type="submission" date="2020-06" db="EMBL/GenBank/DDBJ databases">
        <title>Helianthus annuus Genome sequencing and assembly Release 2.</title>
        <authorList>
            <person name="Gouzy J."/>
            <person name="Langlade N."/>
            <person name="Munos S."/>
        </authorList>
    </citation>
    <scope>NUCLEOTIDE SEQUENCE</scope>
    <source>
        <tissue evidence="2">Leaves</tissue>
    </source>
</reference>
<dbReference type="Proteomes" id="UP000215914">
    <property type="component" value="Chromosome 11"/>
</dbReference>
<sequence>MGREERARKRDPESASLRRLAPGACSPPTHRTKDVEILEGVGTGRSRPTKRPMVGFSR</sequence>
<feature type="region of interest" description="Disordered" evidence="1">
    <location>
        <begin position="39"/>
        <end position="58"/>
    </location>
</feature>
<dbReference type="Gramene" id="mRNA:HanXRQr2_Chr07g0289541">
    <property type="protein sequence ID" value="CDS:HanXRQr2_Chr07g0289541.1"/>
    <property type="gene ID" value="HanXRQr2_Chr07g0289541"/>
</dbReference>
<organism evidence="3 4">
    <name type="scientific">Helianthus annuus</name>
    <name type="common">Common sunflower</name>
    <dbReference type="NCBI Taxonomy" id="4232"/>
    <lineage>
        <taxon>Eukaryota</taxon>
        <taxon>Viridiplantae</taxon>
        <taxon>Streptophyta</taxon>
        <taxon>Embryophyta</taxon>
        <taxon>Tracheophyta</taxon>
        <taxon>Spermatophyta</taxon>
        <taxon>Magnoliopsida</taxon>
        <taxon>eudicotyledons</taxon>
        <taxon>Gunneridae</taxon>
        <taxon>Pentapetalae</taxon>
        <taxon>asterids</taxon>
        <taxon>campanulids</taxon>
        <taxon>Asterales</taxon>
        <taxon>Asteraceae</taxon>
        <taxon>Asteroideae</taxon>
        <taxon>Heliantheae alliance</taxon>
        <taxon>Heliantheae</taxon>
        <taxon>Helianthus</taxon>
    </lineage>
</organism>
<dbReference type="AlphaFoldDB" id="A0A251T6W6"/>
<proteinExistence type="predicted"/>
<gene>
    <name evidence="3" type="ORF">HannXRQ_Chr11g0323791</name>
    <name evidence="2" type="ORF">HanXRQr2_Chr07g0289541</name>
</gene>
<evidence type="ECO:0000256" key="1">
    <source>
        <dbReference type="SAM" id="MobiDB-lite"/>
    </source>
</evidence>
<feature type="compositionally biased region" description="Basic and acidic residues" evidence="1">
    <location>
        <begin position="1"/>
        <end position="13"/>
    </location>
</feature>
<keyword evidence="4" id="KW-1185">Reference proteome</keyword>
<name>A0A251T6W6_HELAN</name>
<feature type="region of interest" description="Disordered" evidence="1">
    <location>
        <begin position="1"/>
        <end position="34"/>
    </location>
</feature>
<dbReference type="EMBL" id="CM007900">
    <property type="protein sequence ID" value="OTG06845.1"/>
    <property type="molecule type" value="Genomic_DNA"/>
</dbReference>
<protein>
    <submittedName>
        <fullName evidence="3">Uncharacterized protein</fullName>
    </submittedName>
</protein>
<evidence type="ECO:0000313" key="2">
    <source>
        <dbReference type="EMBL" id="KAF5798159.1"/>
    </source>
</evidence>
<accession>A0A251T6W6</accession>